<sequence>MTDFYIEADVRKPKKTPQAKSVEAVHRSAFWHMYQSSQALFLTETELRLRLLKKTDKQEWINEAIDRLKIIGDLKSDKTFAQAYIEQAYFGDYGAGRIFEVLTKKHIPKKTIVEELATYQSVHKINELEIVTNYIRGYYSSLATISREKLIQKLTKRGFKHADIISAIKDHDDSQNLKSKLQIKAEKTDLSTEIKKGERSHKGLRAIKYALKAKLVDVSRIDVVANHLANEGQIDFYARCHECLVSYEAKKNLDLENYQDRTKAFSHLNQRGYSSEEIKFAFEEIKQNIT</sequence>
<evidence type="ECO:0000313" key="1">
    <source>
        <dbReference type="EMBL" id="MCC3803862.1"/>
    </source>
</evidence>
<organism evidence="1 2">
    <name type="scientific">Vibrio parahaemolyticus</name>
    <dbReference type="NCBI Taxonomy" id="670"/>
    <lineage>
        <taxon>Bacteria</taxon>
        <taxon>Pseudomonadati</taxon>
        <taxon>Pseudomonadota</taxon>
        <taxon>Gammaproteobacteria</taxon>
        <taxon>Vibrionales</taxon>
        <taxon>Vibrionaceae</taxon>
        <taxon>Vibrio</taxon>
    </lineage>
</organism>
<dbReference type="Proteomes" id="UP000726777">
    <property type="component" value="Unassembled WGS sequence"/>
</dbReference>
<accession>A0A9Q3YHS8</accession>
<proteinExistence type="predicted"/>
<gene>
    <name evidence="1" type="ORF">IB292_02310</name>
</gene>
<dbReference type="AlphaFoldDB" id="A0A9Q3YHS8"/>
<comment type="caution">
    <text evidence="1">The sequence shown here is derived from an EMBL/GenBank/DDBJ whole genome shotgun (WGS) entry which is preliminary data.</text>
</comment>
<evidence type="ECO:0000313" key="2">
    <source>
        <dbReference type="Proteomes" id="UP000726777"/>
    </source>
</evidence>
<protein>
    <submittedName>
        <fullName evidence="1">RecX family transcriptional regulator</fullName>
    </submittedName>
</protein>
<name>A0A9Q3YHS8_VIBPH</name>
<reference evidence="1" key="1">
    <citation type="submission" date="2020-09" db="EMBL/GenBank/DDBJ databases">
        <title>Genome sequence of Vibrio parahaemolyticus isolates.</title>
        <authorList>
            <person name="Hammerl J.A."/>
            <person name="Strauch E."/>
        </authorList>
    </citation>
    <scope>NUCLEOTIDE SEQUENCE</scope>
    <source>
        <strain evidence="1">17-VB00146</strain>
    </source>
</reference>
<dbReference type="EMBL" id="JACVHL010000002">
    <property type="protein sequence ID" value="MCC3803862.1"/>
    <property type="molecule type" value="Genomic_DNA"/>
</dbReference>
<dbReference type="RefSeq" id="WP_228085536.1">
    <property type="nucleotide sequence ID" value="NZ_JACVHL010000002.1"/>
</dbReference>